<organism evidence="7">
    <name type="scientific">hydrothermal vent metagenome</name>
    <dbReference type="NCBI Taxonomy" id="652676"/>
    <lineage>
        <taxon>unclassified sequences</taxon>
        <taxon>metagenomes</taxon>
        <taxon>ecological metagenomes</taxon>
    </lineage>
</organism>
<dbReference type="Pfam" id="PF00679">
    <property type="entry name" value="EFG_C"/>
    <property type="match status" value="1"/>
</dbReference>
<dbReference type="EMBL" id="UOEC01000178">
    <property type="protein sequence ID" value="VAW00734.1"/>
    <property type="molecule type" value="Genomic_DNA"/>
</dbReference>
<dbReference type="NCBIfam" id="TIGR01393">
    <property type="entry name" value="lepA"/>
    <property type="match status" value="1"/>
</dbReference>
<name>A0A3B0SW96_9ZZZZ</name>
<dbReference type="Pfam" id="PF03144">
    <property type="entry name" value="GTP_EFTU_D2"/>
    <property type="match status" value="1"/>
</dbReference>
<dbReference type="InterPro" id="IPR027417">
    <property type="entry name" value="P-loop_NTPase"/>
</dbReference>
<keyword evidence="4" id="KW-0648">Protein biosynthesis</keyword>
<evidence type="ECO:0000256" key="1">
    <source>
        <dbReference type="ARBA" id="ARBA00005454"/>
    </source>
</evidence>
<dbReference type="PROSITE" id="PS00301">
    <property type="entry name" value="G_TR_1"/>
    <property type="match status" value="1"/>
</dbReference>
<dbReference type="FunFam" id="3.30.70.2570:FF:000001">
    <property type="entry name" value="Translation factor GUF1, mitochondrial"/>
    <property type="match status" value="1"/>
</dbReference>
<keyword evidence="5" id="KW-0342">GTP-binding</keyword>
<dbReference type="HAMAP" id="MF_00071">
    <property type="entry name" value="LepA"/>
    <property type="match status" value="1"/>
</dbReference>
<keyword evidence="3" id="KW-0378">Hydrolase</keyword>
<gene>
    <name evidence="7" type="ORF">MNBD_ALPHA08-209</name>
</gene>
<dbReference type="GO" id="GO:0003746">
    <property type="term" value="F:translation elongation factor activity"/>
    <property type="evidence" value="ECO:0007669"/>
    <property type="project" value="UniProtKB-KW"/>
</dbReference>
<feature type="domain" description="Tr-type G" evidence="6">
    <location>
        <begin position="21"/>
        <end position="203"/>
    </location>
</feature>
<dbReference type="Gene3D" id="3.40.50.300">
    <property type="entry name" value="P-loop containing nucleotide triphosphate hydrolases"/>
    <property type="match status" value="1"/>
</dbReference>
<dbReference type="SUPFAM" id="SSF52540">
    <property type="entry name" value="P-loop containing nucleoside triphosphate hydrolases"/>
    <property type="match status" value="1"/>
</dbReference>
<dbReference type="NCBIfam" id="TIGR00231">
    <property type="entry name" value="small_GTP"/>
    <property type="match status" value="1"/>
</dbReference>
<sequence>MDRTLDGLPIECKTRGMTKLENIRNFSIVAHIDHGKSTLADRLIQTTGGLAEREMKQQVLDTMELERERGITIKAQTVRLDYTHSDGEKYVLNLIDTPGHVDFAYEVNRSLAAVEGSLLVVDASQGVEAQTLANVYQAIDNDHEIVSVLNKVDLPAAEPDRIRQQIEDVIGIDASDAIEISAKTGIGIADVLTAIVEKLPAPVGDASAPLKALLVDSWYDQYLGVVVLVRIIDGELTKGQKIKLISTDANYQIDQVGVFRPTIEYTNRLGPGEIGFFTAAIKQVSDTRVGDTVTDQKRPCETPLPGFKPSQPVVFAGFFPVDAAQFEDLREGMARLRLNDASFEFEMETSAALGFGFRCGFLGLLHLEIIRERIEREFNVDLITTAPSVIYEIYMNNGDKIELHNPADMPDVVKIDHLEEPWISATILVPDEYLGSVLKLCQDRRGRQKELTYAGSRAMLVYELPLNEVVFDFYDRLKSVTRGYASFDYHMIGYEPGDLVKMSILVNAEPVDALSIVVHRGRAEQRGRGMCEKLKDLIPRHLFKIPVQAAIGGKIIARETIAAMRKDVTAKCYGGDISRKRKLLDKQKEGKKKMRQFGKVDIPQDAFISALKMDEN</sequence>
<dbReference type="InterPro" id="IPR031157">
    <property type="entry name" value="G_TR_CS"/>
</dbReference>
<comment type="similarity">
    <text evidence="1">Belongs to the TRAFAC class translation factor GTPase superfamily. Classic translation factor GTPase family. LepA subfamily.</text>
</comment>
<evidence type="ECO:0000256" key="3">
    <source>
        <dbReference type="ARBA" id="ARBA00022801"/>
    </source>
</evidence>
<dbReference type="AlphaFoldDB" id="A0A3B0SW96"/>
<dbReference type="InterPro" id="IPR038363">
    <property type="entry name" value="LepA_C_sf"/>
</dbReference>
<dbReference type="CDD" id="cd03699">
    <property type="entry name" value="EF4_II"/>
    <property type="match status" value="1"/>
</dbReference>
<dbReference type="CDD" id="cd01890">
    <property type="entry name" value="LepA"/>
    <property type="match status" value="1"/>
</dbReference>
<dbReference type="GO" id="GO:0045727">
    <property type="term" value="P:positive regulation of translation"/>
    <property type="evidence" value="ECO:0007669"/>
    <property type="project" value="TreeGrafter"/>
</dbReference>
<dbReference type="FunFam" id="3.30.70.870:FF:000004">
    <property type="entry name" value="Translation factor GUF1, mitochondrial"/>
    <property type="match status" value="1"/>
</dbReference>
<dbReference type="GO" id="GO:0003924">
    <property type="term" value="F:GTPase activity"/>
    <property type="evidence" value="ECO:0007669"/>
    <property type="project" value="InterPro"/>
</dbReference>
<dbReference type="Pfam" id="PF00009">
    <property type="entry name" value="GTP_EFTU"/>
    <property type="match status" value="1"/>
</dbReference>
<evidence type="ECO:0000256" key="4">
    <source>
        <dbReference type="ARBA" id="ARBA00022917"/>
    </source>
</evidence>
<dbReference type="PRINTS" id="PR00315">
    <property type="entry name" value="ELONGATNFCT"/>
</dbReference>
<protein>
    <submittedName>
        <fullName evidence="7">Translation elongation factor LepA</fullName>
    </submittedName>
</protein>
<dbReference type="SUPFAM" id="SSF54980">
    <property type="entry name" value="EF-G C-terminal domain-like"/>
    <property type="match status" value="2"/>
</dbReference>
<keyword evidence="2" id="KW-0547">Nucleotide-binding</keyword>
<dbReference type="GO" id="GO:0043022">
    <property type="term" value="F:ribosome binding"/>
    <property type="evidence" value="ECO:0007669"/>
    <property type="project" value="TreeGrafter"/>
</dbReference>
<dbReference type="InterPro" id="IPR004161">
    <property type="entry name" value="EFTu-like_2"/>
</dbReference>
<dbReference type="Gene3D" id="3.30.70.2570">
    <property type="entry name" value="Elongation factor 4, C-terminal domain"/>
    <property type="match status" value="1"/>
</dbReference>
<dbReference type="GO" id="GO:0005525">
    <property type="term" value="F:GTP binding"/>
    <property type="evidence" value="ECO:0007669"/>
    <property type="project" value="UniProtKB-KW"/>
</dbReference>
<dbReference type="InterPro" id="IPR035647">
    <property type="entry name" value="EFG_III/V"/>
</dbReference>
<dbReference type="FunFam" id="2.40.30.10:FF:000015">
    <property type="entry name" value="Translation factor GUF1, mitochondrial"/>
    <property type="match status" value="1"/>
</dbReference>
<evidence type="ECO:0000256" key="5">
    <source>
        <dbReference type="ARBA" id="ARBA00023134"/>
    </source>
</evidence>
<dbReference type="InterPro" id="IPR000795">
    <property type="entry name" value="T_Tr_GTP-bd_dom"/>
</dbReference>
<keyword evidence="7" id="KW-0251">Elongation factor</keyword>
<dbReference type="InterPro" id="IPR035654">
    <property type="entry name" value="LepA_IV"/>
</dbReference>
<dbReference type="InterPro" id="IPR013842">
    <property type="entry name" value="LepA_CTD"/>
</dbReference>
<dbReference type="InterPro" id="IPR005225">
    <property type="entry name" value="Small_GTP-bd"/>
</dbReference>
<dbReference type="InterPro" id="IPR006297">
    <property type="entry name" value="EF-4"/>
</dbReference>
<dbReference type="Gene3D" id="3.30.70.240">
    <property type="match status" value="1"/>
</dbReference>
<dbReference type="Gene3D" id="3.30.70.870">
    <property type="entry name" value="Elongation Factor G (Translational Gtpase), domain 3"/>
    <property type="match status" value="1"/>
</dbReference>
<dbReference type="PANTHER" id="PTHR43512">
    <property type="entry name" value="TRANSLATION FACTOR GUF1-RELATED"/>
    <property type="match status" value="1"/>
</dbReference>
<dbReference type="InterPro" id="IPR000640">
    <property type="entry name" value="EFG_V-like"/>
</dbReference>
<evidence type="ECO:0000313" key="7">
    <source>
        <dbReference type="EMBL" id="VAW00734.1"/>
    </source>
</evidence>
<proteinExistence type="inferred from homology"/>
<evidence type="ECO:0000256" key="2">
    <source>
        <dbReference type="ARBA" id="ARBA00022741"/>
    </source>
</evidence>
<dbReference type="CDD" id="cd03709">
    <property type="entry name" value="lepA_C"/>
    <property type="match status" value="1"/>
</dbReference>
<dbReference type="FunFam" id="3.30.70.240:FF:000007">
    <property type="entry name" value="Translation factor GUF1, mitochondrial"/>
    <property type="match status" value="1"/>
</dbReference>
<reference evidence="7" key="1">
    <citation type="submission" date="2018-06" db="EMBL/GenBank/DDBJ databases">
        <authorList>
            <person name="Zhirakovskaya E."/>
        </authorList>
    </citation>
    <scope>NUCLEOTIDE SEQUENCE</scope>
</reference>
<dbReference type="FunFam" id="3.40.50.300:FF:000078">
    <property type="entry name" value="Elongation factor 4"/>
    <property type="match status" value="1"/>
</dbReference>
<dbReference type="Gene3D" id="2.40.30.10">
    <property type="entry name" value="Translation factors"/>
    <property type="match status" value="1"/>
</dbReference>
<dbReference type="Pfam" id="PF06421">
    <property type="entry name" value="LepA_C"/>
    <property type="match status" value="1"/>
</dbReference>
<dbReference type="SMART" id="SM00838">
    <property type="entry name" value="EFG_C"/>
    <property type="match status" value="1"/>
</dbReference>
<dbReference type="PROSITE" id="PS51722">
    <property type="entry name" value="G_TR_2"/>
    <property type="match status" value="1"/>
</dbReference>
<evidence type="ECO:0000259" key="6">
    <source>
        <dbReference type="PROSITE" id="PS51722"/>
    </source>
</evidence>
<dbReference type="PANTHER" id="PTHR43512:SF4">
    <property type="entry name" value="TRANSLATION FACTOR GUF1 HOMOLOG, CHLOROPLASTIC"/>
    <property type="match status" value="1"/>
</dbReference>
<accession>A0A3B0SW96</accession>